<gene>
    <name evidence="2" type="ORF">NCS_11312</name>
</gene>
<sequence>MLYRVSVSFHKNYLTIKNDSIEIGIMEKPVKGKANAVIVKQIAKHLGVSKSKVRIIAGEKSQDKIIEVMS</sequence>
<accession>A0A2H1FFF9</accession>
<organism evidence="2 3">
    <name type="scientific">Candidatus Nitrosotalea okcheonensis</name>
    <dbReference type="NCBI Taxonomy" id="1903276"/>
    <lineage>
        <taxon>Archaea</taxon>
        <taxon>Nitrososphaerota</taxon>
        <taxon>Nitrososphaeria</taxon>
        <taxon>Nitrosotaleales</taxon>
        <taxon>Nitrosotaleaceae</taxon>
        <taxon>Nitrosotalea</taxon>
    </lineage>
</organism>
<dbReference type="Pfam" id="PF02594">
    <property type="entry name" value="DUF167"/>
    <property type="match status" value="1"/>
</dbReference>
<dbReference type="SMART" id="SM01152">
    <property type="entry name" value="DUF167"/>
    <property type="match status" value="1"/>
</dbReference>
<dbReference type="Proteomes" id="UP000230607">
    <property type="component" value="Chromosome 1"/>
</dbReference>
<evidence type="ECO:0000313" key="2">
    <source>
        <dbReference type="EMBL" id="SMH71500.1"/>
    </source>
</evidence>
<dbReference type="InterPro" id="IPR036591">
    <property type="entry name" value="YggU-like_sf"/>
</dbReference>
<dbReference type="InterPro" id="IPR003746">
    <property type="entry name" value="DUF167"/>
</dbReference>
<comment type="similarity">
    <text evidence="1">Belongs to the UPF0235 family.</text>
</comment>
<dbReference type="OrthoDB" id="10336at2157"/>
<proteinExistence type="inferred from homology"/>
<evidence type="ECO:0008006" key="4">
    <source>
        <dbReference type="Google" id="ProtNLM"/>
    </source>
</evidence>
<evidence type="ECO:0000256" key="1">
    <source>
        <dbReference type="ARBA" id="ARBA00010364"/>
    </source>
</evidence>
<dbReference type="SUPFAM" id="SSF69786">
    <property type="entry name" value="YggU-like"/>
    <property type="match status" value="1"/>
</dbReference>
<dbReference type="Gene3D" id="3.30.1200.10">
    <property type="entry name" value="YggU-like"/>
    <property type="match status" value="1"/>
</dbReference>
<reference evidence="3" key="1">
    <citation type="submission" date="2017-03" db="EMBL/GenBank/DDBJ databases">
        <authorList>
            <person name="Herbold C."/>
        </authorList>
    </citation>
    <scope>NUCLEOTIDE SEQUENCE [LARGE SCALE GENOMIC DNA]</scope>
</reference>
<dbReference type="RefSeq" id="WP_157927454.1">
    <property type="nucleotide sequence ID" value="NZ_LT841358.1"/>
</dbReference>
<dbReference type="EMBL" id="LT841358">
    <property type="protein sequence ID" value="SMH71500.1"/>
    <property type="molecule type" value="Genomic_DNA"/>
</dbReference>
<evidence type="ECO:0000313" key="3">
    <source>
        <dbReference type="Proteomes" id="UP000230607"/>
    </source>
</evidence>
<keyword evidence="3" id="KW-1185">Reference proteome</keyword>
<dbReference type="AlphaFoldDB" id="A0A2H1FFF9"/>
<dbReference type="NCBIfam" id="TIGR00251">
    <property type="entry name" value="DUF167 family protein"/>
    <property type="match status" value="1"/>
</dbReference>
<protein>
    <recommendedName>
        <fullName evidence="4">DUF167 domain-containing protein</fullName>
    </recommendedName>
</protein>
<name>A0A2H1FFF9_9ARCH</name>